<proteinExistence type="predicted"/>
<feature type="region of interest" description="Disordered" evidence="1">
    <location>
        <begin position="1"/>
        <end position="35"/>
    </location>
</feature>
<evidence type="ECO:0000313" key="3">
    <source>
        <dbReference type="Proteomes" id="UP000826656"/>
    </source>
</evidence>
<sequence>MIYHTRSKDALPSLPNENRKGKRKTTNEKVSSKTIENEYPPSKLILRLEKKIKELEEEVSNMRWWAKMLLSVDLTLVINIDKSPVTSQTNLQDNHPLTHPTYHPPPTYPTSQNQPSSIQMPPRNTYIPNYPYPPQHHDYASRPPYITTRLPSPPLQAPQYQTPLHQVPWYCARLIPFQIPPYQMPPSQKPTYHVHNVKTLTQKHIRKNLFNVEKRPIKIYTPLTEPIDKFYEKLRIAGHIAPISEIRMNTRARWFEPFKVCAYHSGMKGHTIEECRDLKDKIQQLIDTKIICLEEFAPTVNVPKFT</sequence>
<gene>
    <name evidence="2" type="ORF">KY290_001138</name>
</gene>
<keyword evidence="3" id="KW-1185">Reference proteome</keyword>
<protein>
    <submittedName>
        <fullName evidence="2">Uncharacterized protein</fullName>
    </submittedName>
</protein>
<accession>A0ABQ7WLD3</accession>
<evidence type="ECO:0000256" key="1">
    <source>
        <dbReference type="SAM" id="MobiDB-lite"/>
    </source>
</evidence>
<reference evidence="2 3" key="1">
    <citation type="journal article" date="2021" name="bioRxiv">
        <title>Chromosome-scale and haplotype-resolved genome assembly of a tetraploid potato cultivar.</title>
        <authorList>
            <person name="Sun H."/>
            <person name="Jiao W.-B."/>
            <person name="Krause K."/>
            <person name="Campoy J.A."/>
            <person name="Goel M."/>
            <person name="Folz-Donahue K."/>
            <person name="Kukat C."/>
            <person name="Huettel B."/>
            <person name="Schneeberger K."/>
        </authorList>
    </citation>
    <scope>NUCLEOTIDE SEQUENCE [LARGE SCALE GENOMIC DNA]</scope>
    <source>
        <strain evidence="2">SolTubOtavaFocal</strain>
        <tissue evidence="2">Leaves</tissue>
    </source>
</reference>
<organism evidence="2 3">
    <name type="scientific">Solanum tuberosum</name>
    <name type="common">Potato</name>
    <dbReference type="NCBI Taxonomy" id="4113"/>
    <lineage>
        <taxon>Eukaryota</taxon>
        <taxon>Viridiplantae</taxon>
        <taxon>Streptophyta</taxon>
        <taxon>Embryophyta</taxon>
        <taxon>Tracheophyta</taxon>
        <taxon>Spermatophyta</taxon>
        <taxon>Magnoliopsida</taxon>
        <taxon>eudicotyledons</taxon>
        <taxon>Gunneridae</taxon>
        <taxon>Pentapetalae</taxon>
        <taxon>asterids</taxon>
        <taxon>lamiids</taxon>
        <taxon>Solanales</taxon>
        <taxon>Solanaceae</taxon>
        <taxon>Solanoideae</taxon>
        <taxon>Solaneae</taxon>
        <taxon>Solanum</taxon>
    </lineage>
</organism>
<name>A0ABQ7WLD3_SOLTU</name>
<comment type="caution">
    <text evidence="2">The sequence shown here is derived from an EMBL/GenBank/DDBJ whole genome shotgun (WGS) entry which is preliminary data.</text>
</comment>
<dbReference type="Proteomes" id="UP000826656">
    <property type="component" value="Unassembled WGS sequence"/>
</dbReference>
<evidence type="ECO:0000313" key="2">
    <source>
        <dbReference type="EMBL" id="KAH0781540.1"/>
    </source>
</evidence>
<feature type="region of interest" description="Disordered" evidence="1">
    <location>
        <begin position="86"/>
        <end position="120"/>
    </location>
</feature>
<dbReference type="EMBL" id="JAIVGD010000001">
    <property type="protein sequence ID" value="KAH0781540.1"/>
    <property type="molecule type" value="Genomic_DNA"/>
</dbReference>